<dbReference type="AlphaFoldDB" id="A0A1J1GXA2"/>
<organism evidence="3 4">
    <name type="scientific">Plasmodium gallinaceum</name>
    <dbReference type="NCBI Taxonomy" id="5849"/>
    <lineage>
        <taxon>Eukaryota</taxon>
        <taxon>Sar</taxon>
        <taxon>Alveolata</taxon>
        <taxon>Apicomplexa</taxon>
        <taxon>Aconoidasida</taxon>
        <taxon>Haemosporida</taxon>
        <taxon>Plasmodiidae</taxon>
        <taxon>Plasmodium</taxon>
        <taxon>Plasmodium (Haemamoeba)</taxon>
    </lineage>
</organism>
<comment type="caution">
    <text evidence="3">The sequence shown here is derived from an EMBL/GenBank/DDBJ whole genome shotgun (WGS) entry which is preliminary data.</text>
</comment>
<dbReference type="GO" id="GO:0016874">
    <property type="term" value="F:ligase activity"/>
    <property type="evidence" value="ECO:0007669"/>
    <property type="project" value="UniProtKB-KW"/>
</dbReference>
<dbReference type="PROSITE" id="PS50127">
    <property type="entry name" value="UBC_2"/>
    <property type="match status" value="1"/>
</dbReference>
<dbReference type="PANTHER" id="PTHR24067">
    <property type="entry name" value="UBIQUITIN-CONJUGATING ENZYME E2"/>
    <property type="match status" value="1"/>
</dbReference>
<dbReference type="RefSeq" id="XP_028528456.1">
    <property type="nucleotide sequence ID" value="XM_028671844.1"/>
</dbReference>
<reference evidence="3" key="1">
    <citation type="submission" date="2015-04" db="EMBL/GenBank/DDBJ databases">
        <authorList>
            <consortium name="Pathogen Informatics"/>
        </authorList>
    </citation>
    <scope>NUCLEOTIDE SEQUENCE [LARGE SCALE GENOMIC DNA]</scope>
    <source>
        <strain evidence="3">8A</strain>
    </source>
</reference>
<evidence type="ECO:0000256" key="1">
    <source>
        <dbReference type="SAM" id="Coils"/>
    </source>
</evidence>
<dbReference type="CDD" id="cd23808">
    <property type="entry name" value="UBCc_UBE2W"/>
    <property type="match status" value="1"/>
</dbReference>
<accession>A0A1J1GXA2</accession>
<evidence type="ECO:0000313" key="4">
    <source>
        <dbReference type="Proteomes" id="UP000220797"/>
    </source>
</evidence>
<evidence type="ECO:0000313" key="3">
    <source>
        <dbReference type="EMBL" id="CRG95648.1"/>
    </source>
</evidence>
<dbReference type="InterPro" id="IPR036339">
    <property type="entry name" value="PUB-like_dom_sf"/>
</dbReference>
<dbReference type="SMART" id="SM00212">
    <property type="entry name" value="UBCc"/>
    <property type="match status" value="1"/>
</dbReference>
<dbReference type="InterPro" id="IPR000608">
    <property type="entry name" value="UBC"/>
</dbReference>
<dbReference type="EC" id="6.3.2.19" evidence="3"/>
<dbReference type="Proteomes" id="UP000220797">
    <property type="component" value="Unassembled WGS sequence"/>
</dbReference>
<keyword evidence="1" id="KW-0175">Coiled coil</keyword>
<dbReference type="Pfam" id="PF00179">
    <property type="entry name" value="UQ_con"/>
    <property type="match status" value="1"/>
</dbReference>
<dbReference type="CDD" id="cd09212">
    <property type="entry name" value="PUB"/>
    <property type="match status" value="1"/>
</dbReference>
<dbReference type="InterPro" id="IPR050113">
    <property type="entry name" value="Ub_conjugating_enzyme"/>
</dbReference>
<sequence length="301" mass="35264">MTTLKESISNVLSELNCDQKKEILNVLVHILRKIIENPSRAKFRSLKKDNKTFINKLLHFKGSDNILRSLGFEEDEEKWFFPLSKDDTLSRNLKEIQNYINDNLCLLYNNSESLFEKKILDTCNDYRNNLNENTYSQFNDNDKILKNNLDGLKLEGLSKRRLEKEKMELLNEKENTIQLIREYSDKWIIQIKGAENTLYSNETFKIQFKFTDKYPIESPEVIFIGEPPIHPHIYSNGHICLSILYDHWSPVLSVNAICLSIISMLSSCKKKRKPIDDILYCSAGGKVSPKNMKWMFHDDKI</sequence>
<dbReference type="InterPro" id="IPR016135">
    <property type="entry name" value="UBQ-conjugating_enzyme/RWD"/>
</dbReference>
<dbReference type="FunFam" id="3.10.110.10:FF:000072">
    <property type="entry name" value="Ubiquitin-conjugating enzyme E2 W"/>
    <property type="match status" value="1"/>
</dbReference>
<dbReference type="SMART" id="SM00580">
    <property type="entry name" value="PUG"/>
    <property type="match status" value="1"/>
</dbReference>
<name>A0A1J1GXA2_PLAGA</name>
<evidence type="ECO:0000259" key="2">
    <source>
        <dbReference type="PROSITE" id="PS50127"/>
    </source>
</evidence>
<feature type="coiled-coil region" evidence="1">
    <location>
        <begin position="159"/>
        <end position="186"/>
    </location>
</feature>
<dbReference type="InterPro" id="IPR018997">
    <property type="entry name" value="PUB_domain"/>
</dbReference>
<dbReference type="EMBL" id="CVMV01000045">
    <property type="protein sequence ID" value="CRG95648.1"/>
    <property type="molecule type" value="Genomic_DNA"/>
</dbReference>
<proteinExistence type="predicted"/>
<dbReference type="VEuPathDB" id="PlasmoDB:PGAL8A_00284500"/>
<gene>
    <name evidence="3" type="ORF">PGAL8A_00284500</name>
</gene>
<dbReference type="Gene3D" id="1.20.58.2190">
    <property type="match status" value="1"/>
</dbReference>
<dbReference type="SUPFAM" id="SSF54495">
    <property type="entry name" value="UBC-like"/>
    <property type="match status" value="1"/>
</dbReference>
<protein>
    <submittedName>
        <fullName evidence="3">Ubiquitin-conjugating enzyme, putative</fullName>
        <ecNumber evidence="3">6.3.2.19</ecNumber>
    </submittedName>
</protein>
<dbReference type="OrthoDB" id="406833at2759"/>
<keyword evidence="3" id="KW-0436">Ligase</keyword>
<feature type="domain" description="UBC core" evidence="2">
    <location>
        <begin position="157"/>
        <end position="301"/>
    </location>
</feature>
<dbReference type="GeneID" id="39731378"/>
<keyword evidence="4" id="KW-1185">Reference proteome</keyword>
<dbReference type="Gene3D" id="3.10.110.10">
    <property type="entry name" value="Ubiquitin Conjugating Enzyme"/>
    <property type="match status" value="1"/>
</dbReference>
<dbReference type="SUPFAM" id="SSF143503">
    <property type="entry name" value="PUG domain-like"/>
    <property type="match status" value="1"/>
</dbReference>
<dbReference type="Pfam" id="PF09409">
    <property type="entry name" value="PUB"/>
    <property type="match status" value="1"/>
</dbReference>